<evidence type="ECO:0000256" key="7">
    <source>
        <dbReference type="SAM" id="Phobius"/>
    </source>
</evidence>
<evidence type="ECO:0000256" key="6">
    <source>
        <dbReference type="ARBA" id="ARBA00038076"/>
    </source>
</evidence>
<evidence type="ECO:0000313" key="10">
    <source>
        <dbReference type="EMBL" id="QBB71700.1"/>
    </source>
</evidence>
<dbReference type="RefSeq" id="WP_129834959.1">
    <property type="nucleotide sequence ID" value="NZ_CP035704.1"/>
</dbReference>
<keyword evidence="5 7" id="KW-0472">Membrane</keyword>
<dbReference type="Pfam" id="PF02687">
    <property type="entry name" value="FtsX"/>
    <property type="match status" value="1"/>
</dbReference>
<dbReference type="GO" id="GO:0022857">
    <property type="term" value="F:transmembrane transporter activity"/>
    <property type="evidence" value="ECO:0007669"/>
    <property type="project" value="TreeGrafter"/>
</dbReference>
<proteinExistence type="inferred from homology"/>
<comment type="similarity">
    <text evidence="6">Belongs to the ABC-4 integral membrane protein family.</text>
</comment>
<keyword evidence="2" id="KW-1003">Cell membrane</keyword>
<gene>
    <name evidence="10" type="ORF">ELE36_15795</name>
</gene>
<evidence type="ECO:0000256" key="5">
    <source>
        <dbReference type="ARBA" id="ARBA00023136"/>
    </source>
</evidence>
<dbReference type="PANTHER" id="PTHR30572">
    <property type="entry name" value="MEMBRANE COMPONENT OF TRANSPORTER-RELATED"/>
    <property type="match status" value="1"/>
</dbReference>
<dbReference type="InterPro" id="IPR025857">
    <property type="entry name" value="MacB_PCD"/>
</dbReference>
<dbReference type="AlphaFoldDB" id="A0A411HMJ5"/>
<dbReference type="GO" id="GO:0005886">
    <property type="term" value="C:plasma membrane"/>
    <property type="evidence" value="ECO:0007669"/>
    <property type="project" value="UniProtKB-SubCell"/>
</dbReference>
<feature type="domain" description="ABC3 transporter permease C-terminal" evidence="8">
    <location>
        <begin position="292"/>
        <end position="403"/>
    </location>
</feature>
<dbReference type="PANTHER" id="PTHR30572:SF4">
    <property type="entry name" value="ABC TRANSPORTER PERMEASE YTRF"/>
    <property type="match status" value="1"/>
</dbReference>
<evidence type="ECO:0000313" key="11">
    <source>
        <dbReference type="Proteomes" id="UP000291562"/>
    </source>
</evidence>
<feature type="transmembrane region" description="Helical" evidence="7">
    <location>
        <begin position="339"/>
        <end position="361"/>
    </location>
</feature>
<evidence type="ECO:0000259" key="8">
    <source>
        <dbReference type="Pfam" id="PF02687"/>
    </source>
</evidence>
<evidence type="ECO:0000259" key="9">
    <source>
        <dbReference type="Pfam" id="PF12704"/>
    </source>
</evidence>
<dbReference type="InterPro" id="IPR050250">
    <property type="entry name" value="Macrolide_Exporter_MacB"/>
</dbReference>
<dbReference type="EMBL" id="CP035704">
    <property type="protein sequence ID" value="QBB71700.1"/>
    <property type="molecule type" value="Genomic_DNA"/>
</dbReference>
<dbReference type="Proteomes" id="UP000291562">
    <property type="component" value="Chromosome"/>
</dbReference>
<dbReference type="Pfam" id="PF12704">
    <property type="entry name" value="MacB_PCD"/>
    <property type="match status" value="1"/>
</dbReference>
<keyword evidence="11" id="KW-1185">Reference proteome</keyword>
<feature type="transmembrane region" description="Helical" evidence="7">
    <location>
        <begin position="287"/>
        <end position="308"/>
    </location>
</feature>
<name>A0A411HMJ5_9GAMM</name>
<dbReference type="InterPro" id="IPR003838">
    <property type="entry name" value="ABC3_permease_C"/>
</dbReference>
<keyword evidence="4 7" id="KW-1133">Transmembrane helix</keyword>
<protein>
    <submittedName>
        <fullName evidence="10">FtsX-like permease family protein</fullName>
    </submittedName>
</protein>
<evidence type="ECO:0000256" key="4">
    <source>
        <dbReference type="ARBA" id="ARBA00022989"/>
    </source>
</evidence>
<comment type="subcellular location">
    <subcellularLocation>
        <location evidence="1">Cell membrane</location>
        <topology evidence="1">Multi-pass membrane protein</topology>
    </subcellularLocation>
</comment>
<dbReference type="OrthoDB" id="9770036at2"/>
<keyword evidence="3 7" id="KW-0812">Transmembrane</keyword>
<evidence type="ECO:0000256" key="3">
    <source>
        <dbReference type="ARBA" id="ARBA00022692"/>
    </source>
</evidence>
<evidence type="ECO:0000256" key="2">
    <source>
        <dbReference type="ARBA" id="ARBA00022475"/>
    </source>
</evidence>
<evidence type="ECO:0000256" key="1">
    <source>
        <dbReference type="ARBA" id="ARBA00004651"/>
    </source>
</evidence>
<sequence>MSLRDTLATAWQAICRQPYIGAQAFFGLAIGTAALLGALALGQVGIAGNDAHSAVPSRLEIFSENSYAPAAISDGRQTVALTTADVAAIRRLDGVSSAAASLLRFSRVNYADSSLPISVYAVDADYFAAHGWALTGAFSAQDFSDANNADANSAVILGSSLSAEIFAEADPTGKIIQLGGSNFHISGVVSAKDASTFFGDYATAVFMPLPTAQGLFAGSNELSGDAIGQISVRIVPGADVASLQQQIRSLLRRQHGLASNQQDDFQLRDFSALDGTNQHSAVWSPRMLVDIAMIALLLGAAALSRIMLLSVDDRAREIGLRIATGADPRAIQSRFLAESVMIAVAAGIFGMLLAAVSAFWLEQTTDHRLHLSAVTMLTTVILACAIGALCGLLPANKASRLNPAVVLRDR</sequence>
<reference evidence="10 11" key="1">
    <citation type="submission" date="2019-01" db="EMBL/GenBank/DDBJ databases">
        <title>Pseudolysobacter antarctica gen. nov., sp. nov., isolated from Fildes Peninsula, Antarctica.</title>
        <authorList>
            <person name="Wei Z."/>
            <person name="Peng F."/>
        </authorList>
    </citation>
    <scope>NUCLEOTIDE SEQUENCE [LARGE SCALE GENOMIC DNA]</scope>
    <source>
        <strain evidence="10 11">AQ6-296</strain>
    </source>
</reference>
<accession>A0A411HMJ5</accession>
<feature type="transmembrane region" description="Helical" evidence="7">
    <location>
        <begin position="373"/>
        <end position="393"/>
    </location>
</feature>
<dbReference type="KEGG" id="xbc:ELE36_15795"/>
<organism evidence="10 11">
    <name type="scientific">Pseudolysobacter antarcticus</name>
    <dbReference type="NCBI Taxonomy" id="2511995"/>
    <lineage>
        <taxon>Bacteria</taxon>
        <taxon>Pseudomonadati</taxon>
        <taxon>Pseudomonadota</taxon>
        <taxon>Gammaproteobacteria</taxon>
        <taxon>Lysobacterales</taxon>
        <taxon>Rhodanobacteraceae</taxon>
        <taxon>Pseudolysobacter</taxon>
    </lineage>
</organism>
<feature type="domain" description="MacB-like periplasmic core" evidence="9">
    <location>
        <begin position="26"/>
        <end position="249"/>
    </location>
</feature>